<sequence>MKKIMKWVIGIAVIIMFSFLYAHIAKTHILYDNRIDTSKYMGTGVLSGKIEQKFVSEEDYLDGITIKCSIQGAPADSTVKISLKDDETGKIVAKTELKLKDIKNSKFNVFRFDRISECKGKTYTLYVENPDGDVEKTLGVGFSYEPKTEKGTELLINGNNVDGTLIAKTVTNRFDMETFCVVLLFVLYIVFFVKFLYRLFK</sequence>
<dbReference type="AlphaFoldDB" id="A0A3E5GJT4"/>
<reference evidence="2 3" key="1">
    <citation type="submission" date="2018-08" db="EMBL/GenBank/DDBJ databases">
        <title>A genome reference for cultivated species of the human gut microbiota.</title>
        <authorList>
            <person name="Zou Y."/>
            <person name="Xue W."/>
            <person name="Luo G."/>
        </authorList>
    </citation>
    <scope>NUCLEOTIDE SEQUENCE [LARGE SCALE GENOMIC DNA]</scope>
    <source>
        <strain evidence="2 3">OM02-16</strain>
    </source>
</reference>
<evidence type="ECO:0000256" key="1">
    <source>
        <dbReference type="SAM" id="Phobius"/>
    </source>
</evidence>
<accession>A0A3E5GJT4</accession>
<dbReference type="EMBL" id="QSVN01000001">
    <property type="protein sequence ID" value="RGO35314.1"/>
    <property type="molecule type" value="Genomic_DNA"/>
</dbReference>
<protein>
    <submittedName>
        <fullName evidence="2">Uncharacterized protein</fullName>
    </submittedName>
</protein>
<keyword evidence="1" id="KW-1133">Transmembrane helix</keyword>
<organism evidence="2 3">
    <name type="scientific">Dorea longicatena</name>
    <dbReference type="NCBI Taxonomy" id="88431"/>
    <lineage>
        <taxon>Bacteria</taxon>
        <taxon>Bacillati</taxon>
        <taxon>Bacillota</taxon>
        <taxon>Clostridia</taxon>
        <taxon>Lachnospirales</taxon>
        <taxon>Lachnospiraceae</taxon>
        <taxon>Dorea</taxon>
    </lineage>
</organism>
<name>A0A3E5GJT4_9FIRM</name>
<comment type="caution">
    <text evidence="2">The sequence shown here is derived from an EMBL/GenBank/DDBJ whole genome shotgun (WGS) entry which is preliminary data.</text>
</comment>
<keyword evidence="1" id="KW-0472">Membrane</keyword>
<feature type="transmembrane region" description="Helical" evidence="1">
    <location>
        <begin position="176"/>
        <end position="197"/>
    </location>
</feature>
<feature type="transmembrane region" description="Helical" evidence="1">
    <location>
        <begin position="7"/>
        <end position="24"/>
    </location>
</feature>
<evidence type="ECO:0000313" key="2">
    <source>
        <dbReference type="EMBL" id="RGO35314.1"/>
    </source>
</evidence>
<keyword evidence="1" id="KW-0812">Transmembrane</keyword>
<evidence type="ECO:0000313" key="3">
    <source>
        <dbReference type="Proteomes" id="UP000261285"/>
    </source>
</evidence>
<dbReference type="Proteomes" id="UP000261285">
    <property type="component" value="Unassembled WGS sequence"/>
</dbReference>
<gene>
    <name evidence="2" type="ORF">DXB16_01795</name>
</gene>
<proteinExistence type="predicted"/>
<dbReference type="RefSeq" id="WP_117597182.1">
    <property type="nucleotide sequence ID" value="NZ_CABMEZ010000001.1"/>
</dbReference>